<proteinExistence type="predicted"/>
<keyword evidence="2" id="KW-1185">Reference proteome</keyword>
<protein>
    <submittedName>
        <fullName evidence="1">Uncharacterized protein YqgQ</fullName>
    </submittedName>
</protein>
<sequence length="64" mass="7474">MDRMQTIGDVRNLLKQMGIVIYTGDKEADRDLMKDELDELQQMGIIDRECWLMARKILAQSSSR</sequence>
<organism evidence="1 2">
    <name type="scientific">Marininema mesophilum</name>
    <dbReference type="NCBI Taxonomy" id="1048340"/>
    <lineage>
        <taxon>Bacteria</taxon>
        <taxon>Bacillati</taxon>
        <taxon>Bacillota</taxon>
        <taxon>Bacilli</taxon>
        <taxon>Bacillales</taxon>
        <taxon>Thermoactinomycetaceae</taxon>
        <taxon>Marininema</taxon>
    </lineage>
</organism>
<dbReference type="EMBL" id="FNNQ01000021">
    <property type="protein sequence ID" value="SDX51675.1"/>
    <property type="molecule type" value="Genomic_DNA"/>
</dbReference>
<dbReference type="AlphaFoldDB" id="A0A1H3CC69"/>
<gene>
    <name evidence="1" type="ORF">SAMN05444487_12135</name>
</gene>
<dbReference type="Proteomes" id="UP000198534">
    <property type="component" value="Unassembled WGS sequence"/>
</dbReference>
<dbReference type="InterPro" id="IPR023164">
    <property type="entry name" value="YqgQ-like_sf"/>
</dbReference>
<dbReference type="RefSeq" id="WP_245726387.1">
    <property type="nucleotide sequence ID" value="NZ_FNNQ01000021.1"/>
</dbReference>
<dbReference type="InterPro" id="IPR009256">
    <property type="entry name" value="YqgQ-like"/>
</dbReference>
<evidence type="ECO:0000313" key="2">
    <source>
        <dbReference type="Proteomes" id="UP000198534"/>
    </source>
</evidence>
<accession>A0A1H3CC69</accession>
<evidence type="ECO:0000313" key="1">
    <source>
        <dbReference type="EMBL" id="SDX51675.1"/>
    </source>
</evidence>
<dbReference type="Pfam" id="PF06014">
    <property type="entry name" value="YqgQ-like"/>
    <property type="match status" value="1"/>
</dbReference>
<dbReference type="STRING" id="1048340.SAMN05444487_12135"/>
<dbReference type="SUPFAM" id="SSF158379">
    <property type="entry name" value="YqgQ-like"/>
    <property type="match status" value="1"/>
</dbReference>
<reference evidence="1 2" key="1">
    <citation type="submission" date="2016-10" db="EMBL/GenBank/DDBJ databases">
        <authorList>
            <person name="de Groot N.N."/>
        </authorList>
    </citation>
    <scope>NUCLEOTIDE SEQUENCE [LARGE SCALE GENOMIC DNA]</scope>
    <source>
        <strain evidence="1 2">DSM 45610</strain>
    </source>
</reference>
<dbReference type="Gene3D" id="1.10.287.760">
    <property type="entry name" value="YqgQ-like"/>
    <property type="match status" value="1"/>
</dbReference>
<name>A0A1H3CC69_9BACL</name>